<organism evidence="1 2">
    <name type="scientific">Rhizobium phage RHph_Y17</name>
    <dbReference type="NCBI Taxonomy" id="2509771"/>
    <lineage>
        <taxon>Viruses</taxon>
        <taxon>Duplodnaviria</taxon>
        <taxon>Heunggongvirae</taxon>
        <taxon>Uroviricota</taxon>
        <taxon>Caudoviricetes</taxon>
        <taxon>Kleczkowskavirus</taxon>
        <taxon>Kleczkowskavirus RHEph4</taxon>
    </lineage>
</organism>
<reference evidence="1" key="1">
    <citation type="submission" date="2020-01" db="EMBL/GenBank/DDBJ databases">
        <title>Patterns of diversity and host range of bacteriophage communities associated with bean-nodulatin bacteria.</title>
        <authorList>
            <person name="Vann Cauwenberghe J."/>
            <person name="Santamaria R.I."/>
            <person name="Bustos P."/>
            <person name="Juarez S."/>
            <person name="Gonzalez V."/>
        </authorList>
    </citation>
    <scope>NUCLEOTIDE SEQUENCE</scope>
</reference>
<accession>A0A7S5QXH5</accession>
<sequence>MRDGATAEERQYAQACLDGERKHLARYRKELALLETYIKATVEEINGWKREAHEKGYDLK</sequence>
<evidence type="ECO:0000313" key="1">
    <source>
        <dbReference type="EMBL" id="QIG67700.1"/>
    </source>
</evidence>
<dbReference type="Proteomes" id="UP000612501">
    <property type="component" value="Segment"/>
</dbReference>
<proteinExistence type="predicted"/>
<gene>
    <name evidence="1" type="ORF">EVB51_083</name>
</gene>
<dbReference type="EMBL" id="MN988482">
    <property type="protein sequence ID" value="QIG67700.1"/>
    <property type="molecule type" value="Genomic_DNA"/>
</dbReference>
<evidence type="ECO:0000313" key="2">
    <source>
        <dbReference type="Proteomes" id="UP000612501"/>
    </source>
</evidence>
<protein>
    <submittedName>
        <fullName evidence="1">Uncharacterized protein</fullName>
    </submittedName>
</protein>
<name>A0A7S5QXH5_9CAUD</name>